<proteinExistence type="predicted"/>
<feature type="compositionally biased region" description="Acidic residues" evidence="1">
    <location>
        <begin position="276"/>
        <end position="288"/>
    </location>
</feature>
<keyword evidence="3" id="KW-1185">Reference proteome</keyword>
<reference evidence="2" key="1">
    <citation type="submission" date="2023-03" db="EMBL/GenBank/DDBJ databases">
        <title>Massive genome expansion in bonnet fungi (Mycena s.s.) driven by repeated elements and novel gene families across ecological guilds.</title>
        <authorList>
            <consortium name="Lawrence Berkeley National Laboratory"/>
            <person name="Harder C.B."/>
            <person name="Miyauchi S."/>
            <person name="Viragh M."/>
            <person name="Kuo A."/>
            <person name="Thoen E."/>
            <person name="Andreopoulos B."/>
            <person name="Lu D."/>
            <person name="Skrede I."/>
            <person name="Drula E."/>
            <person name="Henrissat B."/>
            <person name="Morin E."/>
            <person name="Kohler A."/>
            <person name="Barry K."/>
            <person name="LaButti K."/>
            <person name="Morin E."/>
            <person name="Salamov A."/>
            <person name="Lipzen A."/>
            <person name="Mereny Z."/>
            <person name="Hegedus B."/>
            <person name="Baldrian P."/>
            <person name="Stursova M."/>
            <person name="Weitz H."/>
            <person name="Taylor A."/>
            <person name="Grigoriev I.V."/>
            <person name="Nagy L.G."/>
            <person name="Martin F."/>
            <person name="Kauserud H."/>
        </authorList>
    </citation>
    <scope>NUCLEOTIDE SEQUENCE</scope>
    <source>
        <strain evidence="2">9144</strain>
    </source>
</reference>
<dbReference type="AlphaFoldDB" id="A0AAD6UMF8"/>
<dbReference type="Proteomes" id="UP001219525">
    <property type="component" value="Unassembled WGS sequence"/>
</dbReference>
<sequence>SETDNEENVESGGEEEKETPAEKATAAGRKYAIVHGLWLTSTPKKILQTKQDDRYREESRFTNLKNKMQGEMRDVRETLPEDIQPSIGRAWLIRAYRTGMPEQRSNTSSRIRNNINEVFEDHLQEYVDGPVRVRDVAKRTGWTNLIGGKRNAEKKMEYNIFDAAVLHADMSNTHNTNTFLKNKLPMHTLWALSADVELKPAGQQTGISWQETQEHLVVYLTNGLRKRMRSVIDIFRVWDEELFPHTETSLGGAMGTGTSSHGLQSALAAMESGERMDEDEEEGTEGNEPDGSPGNGSGEESSGEGNENDDTGS</sequence>
<accession>A0AAD6UMF8</accession>
<gene>
    <name evidence="2" type="ORF">GGX14DRAFT_382155</name>
</gene>
<feature type="region of interest" description="Disordered" evidence="1">
    <location>
        <begin position="249"/>
        <end position="313"/>
    </location>
</feature>
<protein>
    <submittedName>
        <fullName evidence="2">Uncharacterized protein</fullName>
    </submittedName>
</protein>
<organism evidence="2 3">
    <name type="scientific">Mycena pura</name>
    <dbReference type="NCBI Taxonomy" id="153505"/>
    <lineage>
        <taxon>Eukaryota</taxon>
        <taxon>Fungi</taxon>
        <taxon>Dikarya</taxon>
        <taxon>Basidiomycota</taxon>
        <taxon>Agaricomycotina</taxon>
        <taxon>Agaricomycetes</taxon>
        <taxon>Agaricomycetidae</taxon>
        <taxon>Agaricales</taxon>
        <taxon>Marasmiineae</taxon>
        <taxon>Mycenaceae</taxon>
        <taxon>Mycena</taxon>
    </lineage>
</organism>
<evidence type="ECO:0000313" key="3">
    <source>
        <dbReference type="Proteomes" id="UP001219525"/>
    </source>
</evidence>
<evidence type="ECO:0000256" key="1">
    <source>
        <dbReference type="SAM" id="MobiDB-lite"/>
    </source>
</evidence>
<evidence type="ECO:0000313" key="2">
    <source>
        <dbReference type="EMBL" id="KAJ7190440.1"/>
    </source>
</evidence>
<comment type="caution">
    <text evidence="2">The sequence shown here is derived from an EMBL/GenBank/DDBJ whole genome shotgun (WGS) entry which is preliminary data.</text>
</comment>
<feature type="compositionally biased region" description="Acidic residues" evidence="1">
    <location>
        <begin position="1"/>
        <end position="17"/>
    </location>
</feature>
<name>A0AAD6UMF8_9AGAR</name>
<feature type="non-terminal residue" evidence="2">
    <location>
        <position position="313"/>
    </location>
</feature>
<feature type="region of interest" description="Disordered" evidence="1">
    <location>
        <begin position="1"/>
        <end position="26"/>
    </location>
</feature>
<dbReference type="EMBL" id="JARJCW010000149">
    <property type="protein sequence ID" value="KAJ7190440.1"/>
    <property type="molecule type" value="Genomic_DNA"/>
</dbReference>